<dbReference type="Proteomes" id="UP000014184">
    <property type="component" value="Unassembled WGS sequence"/>
</dbReference>
<evidence type="ECO:0000313" key="1">
    <source>
        <dbReference type="EMBL" id="EOR72876.1"/>
    </source>
</evidence>
<comment type="caution">
    <text evidence="1">The sequence shown here is derived from an EMBL/GenBank/DDBJ whole genome shotgun (WGS) entry which is preliminary data.</text>
</comment>
<accession>A0A9P2TE95</accession>
<protein>
    <submittedName>
        <fullName evidence="1">Uncharacterized protein</fullName>
    </submittedName>
</protein>
<dbReference type="EMBL" id="AOSG01000001">
    <property type="protein sequence ID" value="EOR72876.1"/>
    <property type="molecule type" value="Genomic_DNA"/>
</dbReference>
<evidence type="ECO:0000313" key="2">
    <source>
        <dbReference type="Proteomes" id="UP000014184"/>
    </source>
</evidence>
<reference evidence="1 2" key="1">
    <citation type="journal article" date="2013" name="Genome Announc.">
        <title>Draft Genome Sequence of the Lignocellulose Decomposer Thermobifida fusca Strain TM51.</title>
        <authorList>
            <person name="Toth A."/>
            <person name="Barna T."/>
            <person name="Nagy I."/>
            <person name="Horvath B."/>
            <person name="Nagy I."/>
            <person name="Tancsics A."/>
            <person name="Kriszt B."/>
            <person name="Baka E."/>
            <person name="Fekete C."/>
            <person name="Kukolya J."/>
        </authorList>
    </citation>
    <scope>NUCLEOTIDE SEQUENCE [LARGE SCALE GENOMIC DNA]</scope>
    <source>
        <strain evidence="1 2">TM51</strain>
    </source>
</reference>
<proteinExistence type="predicted"/>
<keyword evidence="2" id="KW-1185">Reference proteome</keyword>
<organism evidence="1 2">
    <name type="scientific">Thermobifida fusca TM51</name>
    <dbReference type="NCBI Taxonomy" id="1169414"/>
    <lineage>
        <taxon>Bacteria</taxon>
        <taxon>Bacillati</taxon>
        <taxon>Actinomycetota</taxon>
        <taxon>Actinomycetes</taxon>
        <taxon>Streptosporangiales</taxon>
        <taxon>Nocardiopsidaceae</taxon>
        <taxon>Thermobifida</taxon>
    </lineage>
</organism>
<name>A0A9P2TE95_THEFU</name>
<dbReference type="AlphaFoldDB" id="A0A9P2TE95"/>
<sequence>MKNSSSPAFCPDRADSTTTAMAWVETPLQLLSVVEAHHTGAFAQHTQVLPRAGSPSLADTVTALAETDLPDGLTVLPAVPSLAPHHSGSGVWFIGDAFSGQVQRSLLGSRARHYVIVDDGLATLHLLRLLSRRTAVPLERARVRSTLPRRLLGLAAARKIRAAARTGRVTVFTMLPLPDRLVDEATAVGIRIITHDFPWLRSLPGGTLPEENRVVLGTAMVCDGLIHAEPYLAWVTHQAEQAPLLYYPHRREDDRTLAVLRAHPRLRVADQGLPAELALRGLAARHEVVSLPSTAVTSLRVLLERNGTTVSAVPIPETWWTDQATPSLRAHLSTFVTHPKDPS</sequence>
<gene>
    <name evidence="1" type="ORF">TM51_00400</name>
</gene>